<evidence type="ECO:0000313" key="8">
    <source>
        <dbReference type="EMBL" id="GBE83891.1"/>
    </source>
</evidence>
<keyword evidence="3 8" id="KW-0347">Helicase</keyword>
<keyword evidence="9" id="KW-1185">Reference proteome</keyword>
<dbReference type="Gene3D" id="3.40.50.300">
    <property type="entry name" value="P-loop containing nucleotide triphosphate hydrolases"/>
    <property type="match status" value="2"/>
</dbReference>
<dbReference type="PROSITE" id="PS51194">
    <property type="entry name" value="HELICASE_CTER"/>
    <property type="match status" value="1"/>
</dbReference>
<dbReference type="PANTHER" id="PTHR44533:SF4">
    <property type="entry name" value="DEAD_H RNA HELICASE, PUTATIVE-RELATED"/>
    <property type="match status" value="1"/>
</dbReference>
<dbReference type="InterPro" id="IPR052431">
    <property type="entry name" value="SKI2_subfamily_helicases"/>
</dbReference>
<evidence type="ECO:0000256" key="1">
    <source>
        <dbReference type="ARBA" id="ARBA00022741"/>
    </source>
</evidence>
<dbReference type="PANTHER" id="PTHR44533">
    <property type="entry name" value="DEAD/H RNA HELICASE, PUTATIVE-RELATED"/>
    <property type="match status" value="1"/>
</dbReference>
<dbReference type="SUPFAM" id="SSF52540">
    <property type="entry name" value="P-loop containing nucleoside triphosphate hydrolases"/>
    <property type="match status" value="1"/>
</dbReference>
<dbReference type="GO" id="GO:0005737">
    <property type="term" value="C:cytoplasm"/>
    <property type="evidence" value="ECO:0007669"/>
    <property type="project" value="TreeGrafter"/>
</dbReference>
<keyword evidence="1" id="KW-0547">Nucleotide-binding</keyword>
<evidence type="ECO:0000256" key="2">
    <source>
        <dbReference type="ARBA" id="ARBA00022801"/>
    </source>
</evidence>
<protein>
    <submittedName>
        <fullName evidence="8">Uncharacterized helicase</fullName>
    </submittedName>
</protein>
<dbReference type="InterPro" id="IPR055124">
    <property type="entry name" value="PIN-like_DDX60"/>
</dbReference>
<dbReference type="Pfam" id="PF00271">
    <property type="entry name" value="Helicase_C"/>
    <property type="match status" value="1"/>
</dbReference>
<dbReference type="PROSITE" id="PS51192">
    <property type="entry name" value="HELICASE_ATP_BIND_1"/>
    <property type="match status" value="1"/>
</dbReference>
<dbReference type="Pfam" id="PF23002">
    <property type="entry name" value="PIN-like_DDX60"/>
    <property type="match status" value="1"/>
</dbReference>
<evidence type="ECO:0000259" key="7">
    <source>
        <dbReference type="PROSITE" id="PS51194"/>
    </source>
</evidence>
<dbReference type="Pfam" id="PF00270">
    <property type="entry name" value="DEAD"/>
    <property type="match status" value="1"/>
</dbReference>
<dbReference type="InterPro" id="IPR011545">
    <property type="entry name" value="DEAD/DEAH_box_helicase_dom"/>
</dbReference>
<organism evidence="8 9">
    <name type="scientific">Sparassis crispa</name>
    <dbReference type="NCBI Taxonomy" id="139825"/>
    <lineage>
        <taxon>Eukaryota</taxon>
        <taxon>Fungi</taxon>
        <taxon>Dikarya</taxon>
        <taxon>Basidiomycota</taxon>
        <taxon>Agaricomycotina</taxon>
        <taxon>Agaricomycetes</taxon>
        <taxon>Polyporales</taxon>
        <taxon>Sparassidaceae</taxon>
        <taxon>Sparassis</taxon>
    </lineage>
</organism>
<dbReference type="SMART" id="SM00487">
    <property type="entry name" value="DEXDc"/>
    <property type="match status" value="1"/>
</dbReference>
<dbReference type="Pfam" id="PF26076">
    <property type="entry name" value="WHD_DDX60"/>
    <property type="match status" value="1"/>
</dbReference>
<feature type="compositionally biased region" description="Polar residues" evidence="5">
    <location>
        <begin position="565"/>
        <end position="576"/>
    </location>
</feature>
<dbReference type="InterPro" id="IPR027417">
    <property type="entry name" value="P-loop_NTPase"/>
</dbReference>
<sequence length="1786" mass="201091">MDLDDFDSAIGDRPPPPSLALYTAQDAVDYIDMEWYAATNRRGRWMDLIGDYAGQELFVIDGDALIQHVLDDSLLGIGRPDDTSFQLPHALHSLERMLEEFLNRSAVFEIVFFQENRHLTLHTGSSGYVFVSRSLARTLLVRHLKQLDIPVHVFTNLDDPLWTQYMKFTKPMFVMTNDGGVLDQECNTFSLPECILTQRIFIYILLSQGTPVSLLQGAEFRDSKVMSFVYEQRLDRGARKRLDGKLWAASSAALESLEAQEVHARHGVPVASLTTFSPQSLQPLPRHDHQVLTNLVRAVSSSTTSSSLEFRYELLFAFVAHLLVVPTLSIEQRARPLMSLHPKLKNLLLDSFLPSVFLALEDISSQVSIDVDGHIFAALLAFLSTNTTAPLDTLLGPQVYSTLHHIWTVSLKLPPVDYRRFCAQFPPVGVKQDIVVAKPRPSGLLPFSHPVFDNELKSIRVNVEGAVEEASVTHLEFDTVFNDTQHWHDNNKAILPGRMGGEDAKPMDEWQRRRALRREQRFMSSMQWQASTLTGALGATLQQMVIQSASVRKGDVGSRIANTLSEKQSQKTQNANKKPKAVHISSADKIRLANAAKKQSTKDDSNRAWWQEQLNSMANMSTELKITTTENLLRNSRTEEGWFAVEIHLYRLHLKFQQWIYHPDRESAGVRDHFTVPIMRIVKDVHERKGLFPTAVKIIGNVLTVLGFADYIPSLTPVEADLAADRSLSFDFVKLVKSKSKSSLFKFMRIVEDPIVWQLRLFGEFMDRSMDSRPDSRVSFQPDAWQRRVLDCLDANQSVLVIAPTSAGKTFISYYAMEQVLRTSDNGILVYVAPTKALVNQIAAEVYARFKKEVNGGSCWAIHTRDYRIHNPQNCQILVTVPEVLATLLLSPPLTRTWTPRIRRIILDEIHSIGQQEGGAVWEQIILLAPCPIIGLSATIGHPERFNDWLQSVQEAHGYNHTFIQHPHRYSHLRKFTYLVQEKSQTFTGLSNYSSTNRLKFLHPVSMLSFGARNSDLPSDFSLEAADCLTLYQAYHKCRGRIPFEPGALDPSQFFSGSAPALLKQKDILRYEVELKTGLSKLISSSDPQDASSALNDVIGCLVDPALQSVDNQYIPSRTAFYDNLIHLVSDLHSSGDLPAIFFQFDRKACEIMGQLLLDNLEAAEDDWRARSPEWARKIQQWETWKLQAYARERQAERLKKQKKGTEEHEVDHEVMASWESSFDPADPSPQFSFAGISKFEKTTLDEEIESLSRWTSVKPWFFKALRRGIGIHHSGMNKQYRTLVESLFRLGFLRVVIATGTLALGINAPTKTSVFCGDSPFLTALMYRQCAGRAGRRGYDLLGKVVFYGIAMDRCQRLVLSRLPSLGGNFPLTSTMVLRLFNLLQGSKKEPTSGKAIVGSPYAPVAENAIRSLLKLPHVSFVSEAEEQQILHHIRFSIDYLRRAGLLDHEGNPINLFGIAAHLYYTEPSNLALVALMHRGVIHRICSHPDLITAKKDFLILLCHLFGRRYLSKSYVTEKNLKILIRKSPSMVILPPLPADAREVLLEHDKEILQVFTSYALTYASQYSKELGADSQLPLSQRAYPLSHDNPSSPFRDYLDRTAVKVSARSLFVANSGHSDSFQTVKELTGTIRRGLHLNEHAIPTMHRLTTIPGSGDDFYALNAYLLDFYIHGQPAALTAANGIRPGDLWYVLQDFDLSLKAIRAGLGQLLLKASKAKEDAVSASGDIDSGYGSFDPAEVDVDEGGPDSGSLKRPVGVSDRDWKVYEVIDTVSREFEEKFRAMWA</sequence>
<dbReference type="InParanoid" id="A0A401GNS2"/>
<feature type="region of interest" description="Disordered" evidence="5">
    <location>
        <begin position="565"/>
        <end position="584"/>
    </location>
</feature>
<feature type="domain" description="Helicase C-terminal" evidence="7">
    <location>
        <begin position="1210"/>
        <end position="1385"/>
    </location>
</feature>
<accession>A0A401GNS2</accession>
<evidence type="ECO:0000256" key="3">
    <source>
        <dbReference type="ARBA" id="ARBA00022806"/>
    </source>
</evidence>
<dbReference type="FunCoup" id="A0A401GNS2">
    <property type="interactions" value="312"/>
</dbReference>
<dbReference type="GO" id="GO:0016787">
    <property type="term" value="F:hydrolase activity"/>
    <property type="evidence" value="ECO:0007669"/>
    <property type="project" value="UniProtKB-KW"/>
</dbReference>
<proteinExistence type="predicted"/>
<evidence type="ECO:0000313" key="9">
    <source>
        <dbReference type="Proteomes" id="UP000287166"/>
    </source>
</evidence>
<dbReference type="CDD" id="cd18025">
    <property type="entry name" value="DEXHc_DDX60"/>
    <property type="match status" value="1"/>
</dbReference>
<evidence type="ECO:0000256" key="5">
    <source>
        <dbReference type="SAM" id="MobiDB-lite"/>
    </source>
</evidence>
<dbReference type="EMBL" id="BFAD01000005">
    <property type="protein sequence ID" value="GBE83891.1"/>
    <property type="molecule type" value="Genomic_DNA"/>
</dbReference>
<name>A0A401GNS2_9APHY</name>
<keyword evidence="2" id="KW-0378">Hydrolase</keyword>
<dbReference type="InterPro" id="IPR059032">
    <property type="entry name" value="WHD_DDX60"/>
</dbReference>
<dbReference type="STRING" id="139825.A0A401GNS2"/>
<dbReference type="Proteomes" id="UP000287166">
    <property type="component" value="Unassembled WGS sequence"/>
</dbReference>
<dbReference type="InterPro" id="IPR014001">
    <property type="entry name" value="Helicase_ATP-bd"/>
</dbReference>
<gene>
    <name evidence="8" type="ORF">SCP_0509480</name>
</gene>
<evidence type="ECO:0000256" key="4">
    <source>
        <dbReference type="ARBA" id="ARBA00022840"/>
    </source>
</evidence>
<evidence type="ECO:0000259" key="6">
    <source>
        <dbReference type="PROSITE" id="PS51192"/>
    </source>
</evidence>
<feature type="domain" description="Helicase ATP-binding" evidence="6">
    <location>
        <begin position="790"/>
        <end position="958"/>
    </location>
</feature>
<dbReference type="InterPro" id="IPR001650">
    <property type="entry name" value="Helicase_C-like"/>
</dbReference>
<dbReference type="OrthoDB" id="2320933at2759"/>
<comment type="caution">
    <text evidence="8">The sequence shown here is derived from an EMBL/GenBank/DDBJ whole genome shotgun (WGS) entry which is preliminary data.</text>
</comment>
<keyword evidence="4" id="KW-0067">ATP-binding</keyword>
<dbReference type="SMART" id="SM00490">
    <property type="entry name" value="HELICc"/>
    <property type="match status" value="1"/>
</dbReference>
<dbReference type="RefSeq" id="XP_027614804.1">
    <property type="nucleotide sequence ID" value="XM_027759003.1"/>
</dbReference>
<dbReference type="GO" id="GO:0003676">
    <property type="term" value="F:nucleic acid binding"/>
    <property type="evidence" value="ECO:0007669"/>
    <property type="project" value="InterPro"/>
</dbReference>
<dbReference type="FunFam" id="3.40.50.300:FF:001039">
    <property type="entry name" value="ATP-dependent RNA helicase DDX60"/>
    <property type="match status" value="1"/>
</dbReference>
<dbReference type="GeneID" id="38780808"/>
<dbReference type="GO" id="GO:0004386">
    <property type="term" value="F:helicase activity"/>
    <property type="evidence" value="ECO:0007669"/>
    <property type="project" value="UniProtKB-KW"/>
</dbReference>
<reference evidence="8 9" key="1">
    <citation type="journal article" date="2018" name="Sci. Rep.">
        <title>Genome sequence of the cauliflower mushroom Sparassis crispa (Hanabiratake) and its association with beneficial usage.</title>
        <authorList>
            <person name="Kiyama R."/>
            <person name="Furutani Y."/>
            <person name="Kawaguchi K."/>
            <person name="Nakanishi T."/>
        </authorList>
    </citation>
    <scope>NUCLEOTIDE SEQUENCE [LARGE SCALE GENOMIC DNA]</scope>
</reference>
<dbReference type="GO" id="GO:0005524">
    <property type="term" value="F:ATP binding"/>
    <property type="evidence" value="ECO:0007669"/>
    <property type="project" value="UniProtKB-KW"/>
</dbReference>